<dbReference type="FunFam" id="3.30.200.20:FF:000168">
    <property type="entry name" value="L-type lectin-domain containing receptor kinase IX.1"/>
    <property type="match status" value="1"/>
</dbReference>
<reference evidence="23 24" key="1">
    <citation type="submission" date="2024-01" db="EMBL/GenBank/DDBJ databases">
        <title>A telomere-to-telomere, gap-free genome of sweet tea (Lithocarpus litseifolius).</title>
        <authorList>
            <person name="Zhou J."/>
        </authorList>
    </citation>
    <scope>NUCLEOTIDE SEQUENCE [LARGE SCALE GENOMIC DNA]</scope>
    <source>
        <strain evidence="23">Zhou-2022a</strain>
        <tissue evidence="23">Leaf</tissue>
    </source>
</reference>
<sequence>MTITLQDIEVIMGVPVVGLPVVGLTCMNWSNLCTELLGHRPPDRVVGRGPNTAVMEGPRVDVDMADKNLKGDAHSLPEGLHLTRDSGYENNTYSVGRALYHEQVHLWDNSTGWLADFETQFSFNIKSIHEVSGDGHSFIAPFGSDIPENSAGGYLGLISSGTPSTFNESSKNNFVAVEFDTYKNWWDPSDNHVGIDDNSINSSVTFSQVNFRPAASALVRYNSTTKNLSVFLTSSAENLDLNWNYILSFIVDLRTVLPEWVNVGFSTATGTVPRRFTYLELSRASNNFVEEGKLEEGGFGGVYKGLLCESNTEVAVKKVSKESKQGKKEYISEVNIITHLRHRNLVKLIGWCHERNEFLPVYEYMPNGSLDSHLFGVKITLTWPKRYKIAQGLAATLLYLHEEWEQCVVQRDIKSSNIMLDSNFNIKLGDFGLARLVDHELGSQTTVLAGLIIDF</sequence>
<dbReference type="InterPro" id="IPR000719">
    <property type="entry name" value="Prot_kinase_dom"/>
</dbReference>
<dbReference type="GO" id="GO:0004674">
    <property type="term" value="F:protein serine/threonine kinase activity"/>
    <property type="evidence" value="ECO:0007669"/>
    <property type="project" value="UniProtKB-KW"/>
</dbReference>
<dbReference type="InterPro" id="IPR050528">
    <property type="entry name" value="L-type_Lectin-RKs"/>
</dbReference>
<keyword evidence="7" id="KW-1003">Cell membrane</keyword>
<dbReference type="SMART" id="SM00220">
    <property type="entry name" value="S_TKc"/>
    <property type="match status" value="1"/>
</dbReference>
<evidence type="ECO:0000256" key="4">
    <source>
        <dbReference type="ARBA" id="ARBA00008536"/>
    </source>
</evidence>
<evidence type="ECO:0000256" key="20">
    <source>
        <dbReference type="ARBA" id="ARBA00047899"/>
    </source>
</evidence>
<dbReference type="InterPro" id="IPR013320">
    <property type="entry name" value="ConA-like_dom_sf"/>
</dbReference>
<evidence type="ECO:0000256" key="16">
    <source>
        <dbReference type="ARBA" id="ARBA00022989"/>
    </source>
</evidence>
<keyword evidence="17" id="KW-0472">Membrane</keyword>
<dbReference type="AlphaFoldDB" id="A0AAW2D3Z9"/>
<keyword evidence="12" id="KW-0430">Lectin</keyword>
<comment type="similarity">
    <text evidence="4">In the N-terminal section; belongs to the leguminous lectin family.</text>
</comment>
<evidence type="ECO:0000256" key="6">
    <source>
        <dbReference type="ARBA" id="ARBA00012513"/>
    </source>
</evidence>
<evidence type="ECO:0000256" key="19">
    <source>
        <dbReference type="ARBA" id="ARBA00023180"/>
    </source>
</evidence>
<dbReference type="EC" id="2.7.11.1" evidence="6"/>
<accession>A0AAW2D3Z9</accession>
<evidence type="ECO:0000256" key="1">
    <source>
        <dbReference type="ARBA" id="ARBA00004236"/>
    </source>
</evidence>
<dbReference type="SUPFAM" id="SSF56112">
    <property type="entry name" value="Protein kinase-like (PK-like)"/>
    <property type="match status" value="1"/>
</dbReference>
<evidence type="ECO:0000256" key="5">
    <source>
        <dbReference type="ARBA" id="ARBA00010217"/>
    </source>
</evidence>
<dbReference type="GO" id="GO:0005886">
    <property type="term" value="C:plasma membrane"/>
    <property type="evidence" value="ECO:0007669"/>
    <property type="project" value="UniProtKB-SubCell"/>
</dbReference>
<evidence type="ECO:0000256" key="21">
    <source>
        <dbReference type="ARBA" id="ARBA00048679"/>
    </source>
</evidence>
<dbReference type="Pfam" id="PF00139">
    <property type="entry name" value="Lectin_legB"/>
    <property type="match status" value="1"/>
</dbReference>
<dbReference type="EMBL" id="JAZDWU010000004">
    <property type="protein sequence ID" value="KAL0005313.1"/>
    <property type="molecule type" value="Genomic_DNA"/>
</dbReference>
<evidence type="ECO:0000256" key="7">
    <source>
        <dbReference type="ARBA" id="ARBA00022475"/>
    </source>
</evidence>
<comment type="similarity">
    <text evidence="5">In the C-terminal section; belongs to the protein kinase superfamily. Ser/Thr protein kinase family.</text>
</comment>
<dbReference type="PROSITE" id="PS50011">
    <property type="entry name" value="PROTEIN_KINASE_DOM"/>
    <property type="match status" value="1"/>
</dbReference>
<comment type="catalytic activity">
    <reaction evidence="21">
        <text>L-seryl-[protein] + ATP = O-phospho-L-seryl-[protein] + ADP + H(+)</text>
        <dbReference type="Rhea" id="RHEA:17989"/>
        <dbReference type="Rhea" id="RHEA-COMP:9863"/>
        <dbReference type="Rhea" id="RHEA-COMP:11604"/>
        <dbReference type="ChEBI" id="CHEBI:15378"/>
        <dbReference type="ChEBI" id="CHEBI:29999"/>
        <dbReference type="ChEBI" id="CHEBI:30616"/>
        <dbReference type="ChEBI" id="CHEBI:83421"/>
        <dbReference type="ChEBI" id="CHEBI:456216"/>
        <dbReference type="EC" id="2.7.11.1"/>
    </reaction>
</comment>
<name>A0AAW2D3Z9_9ROSI</name>
<evidence type="ECO:0000256" key="13">
    <source>
        <dbReference type="ARBA" id="ARBA00022741"/>
    </source>
</evidence>
<evidence type="ECO:0000313" key="24">
    <source>
        <dbReference type="Proteomes" id="UP001459277"/>
    </source>
</evidence>
<keyword evidence="16" id="KW-1133">Transmembrane helix</keyword>
<evidence type="ECO:0000256" key="18">
    <source>
        <dbReference type="ARBA" id="ARBA00023170"/>
    </source>
</evidence>
<dbReference type="GO" id="GO:0030246">
    <property type="term" value="F:carbohydrate binding"/>
    <property type="evidence" value="ECO:0007669"/>
    <property type="project" value="UniProtKB-KW"/>
</dbReference>
<dbReference type="SUPFAM" id="SSF49899">
    <property type="entry name" value="Concanavalin A-like lectins/glucanases"/>
    <property type="match status" value="1"/>
</dbReference>
<evidence type="ECO:0000256" key="11">
    <source>
        <dbReference type="ARBA" id="ARBA00022729"/>
    </source>
</evidence>
<keyword evidence="19" id="KW-0325">Glycoprotein</keyword>
<evidence type="ECO:0000256" key="2">
    <source>
        <dbReference type="ARBA" id="ARBA00004479"/>
    </source>
</evidence>
<keyword evidence="14" id="KW-0418">Kinase</keyword>
<evidence type="ECO:0000256" key="15">
    <source>
        <dbReference type="ARBA" id="ARBA00022840"/>
    </source>
</evidence>
<gene>
    <name evidence="23" type="ORF">SO802_012874</name>
</gene>
<dbReference type="GO" id="GO:0005524">
    <property type="term" value="F:ATP binding"/>
    <property type="evidence" value="ECO:0007669"/>
    <property type="project" value="UniProtKB-KW"/>
</dbReference>
<evidence type="ECO:0000256" key="10">
    <source>
        <dbReference type="ARBA" id="ARBA00022692"/>
    </source>
</evidence>
<proteinExistence type="inferred from homology"/>
<evidence type="ECO:0000256" key="14">
    <source>
        <dbReference type="ARBA" id="ARBA00022777"/>
    </source>
</evidence>
<dbReference type="FunFam" id="1.10.510.10:FF:001023">
    <property type="entry name" value="Os07g0541700 protein"/>
    <property type="match status" value="1"/>
</dbReference>
<evidence type="ECO:0000256" key="12">
    <source>
        <dbReference type="ARBA" id="ARBA00022734"/>
    </source>
</evidence>
<comment type="caution">
    <text evidence="23">The sequence shown here is derived from an EMBL/GenBank/DDBJ whole genome shotgun (WGS) entry which is preliminary data.</text>
</comment>
<keyword evidence="13" id="KW-0547">Nucleotide-binding</keyword>
<keyword evidence="10" id="KW-0812">Transmembrane</keyword>
<evidence type="ECO:0000256" key="3">
    <source>
        <dbReference type="ARBA" id="ARBA00007606"/>
    </source>
</evidence>
<evidence type="ECO:0000259" key="22">
    <source>
        <dbReference type="PROSITE" id="PS50011"/>
    </source>
</evidence>
<keyword evidence="18" id="KW-0675">Receptor</keyword>
<keyword evidence="9" id="KW-0808">Transferase</keyword>
<organism evidence="23 24">
    <name type="scientific">Lithocarpus litseifolius</name>
    <dbReference type="NCBI Taxonomy" id="425828"/>
    <lineage>
        <taxon>Eukaryota</taxon>
        <taxon>Viridiplantae</taxon>
        <taxon>Streptophyta</taxon>
        <taxon>Embryophyta</taxon>
        <taxon>Tracheophyta</taxon>
        <taxon>Spermatophyta</taxon>
        <taxon>Magnoliopsida</taxon>
        <taxon>eudicotyledons</taxon>
        <taxon>Gunneridae</taxon>
        <taxon>Pentapetalae</taxon>
        <taxon>rosids</taxon>
        <taxon>fabids</taxon>
        <taxon>Fagales</taxon>
        <taxon>Fagaceae</taxon>
        <taxon>Lithocarpus</taxon>
    </lineage>
</organism>
<keyword evidence="24" id="KW-1185">Reference proteome</keyword>
<keyword evidence="15" id="KW-0067">ATP-binding</keyword>
<dbReference type="Gene3D" id="2.60.120.200">
    <property type="match status" value="1"/>
</dbReference>
<dbReference type="InterPro" id="IPR001220">
    <property type="entry name" value="Legume_lectin_dom"/>
</dbReference>
<dbReference type="InterPro" id="IPR000985">
    <property type="entry name" value="Lectin_LegA_CS"/>
</dbReference>
<evidence type="ECO:0000256" key="9">
    <source>
        <dbReference type="ARBA" id="ARBA00022679"/>
    </source>
</evidence>
<keyword evidence="11" id="KW-0732">Signal</keyword>
<dbReference type="PROSITE" id="PS00308">
    <property type="entry name" value="LECTIN_LEGUME_ALPHA"/>
    <property type="match status" value="1"/>
</dbReference>
<dbReference type="Proteomes" id="UP001459277">
    <property type="component" value="Unassembled WGS sequence"/>
</dbReference>
<dbReference type="CDD" id="cd06899">
    <property type="entry name" value="lectin_legume_LecRK_Arcelin_ConA"/>
    <property type="match status" value="1"/>
</dbReference>
<evidence type="ECO:0000256" key="17">
    <source>
        <dbReference type="ARBA" id="ARBA00023136"/>
    </source>
</evidence>
<dbReference type="Gene3D" id="1.10.510.10">
    <property type="entry name" value="Transferase(Phosphotransferase) domain 1"/>
    <property type="match status" value="1"/>
</dbReference>
<dbReference type="Pfam" id="PF00069">
    <property type="entry name" value="Pkinase"/>
    <property type="match status" value="1"/>
</dbReference>
<dbReference type="InterPro" id="IPR019825">
    <property type="entry name" value="Lectin_legB_Mn/Ca_BS"/>
</dbReference>
<protein>
    <recommendedName>
        <fullName evidence="6">non-specific serine/threonine protein kinase</fullName>
        <ecNumber evidence="6">2.7.11.1</ecNumber>
    </recommendedName>
</protein>
<keyword evidence="8" id="KW-0723">Serine/threonine-protein kinase</keyword>
<dbReference type="PANTHER" id="PTHR27007">
    <property type="match status" value="1"/>
</dbReference>
<comment type="similarity">
    <text evidence="3">Belongs to the leguminous lectin family.</text>
</comment>
<evidence type="ECO:0000256" key="8">
    <source>
        <dbReference type="ARBA" id="ARBA00022527"/>
    </source>
</evidence>
<dbReference type="InterPro" id="IPR011009">
    <property type="entry name" value="Kinase-like_dom_sf"/>
</dbReference>
<comment type="catalytic activity">
    <reaction evidence="20">
        <text>L-threonyl-[protein] + ATP = O-phospho-L-threonyl-[protein] + ADP + H(+)</text>
        <dbReference type="Rhea" id="RHEA:46608"/>
        <dbReference type="Rhea" id="RHEA-COMP:11060"/>
        <dbReference type="Rhea" id="RHEA-COMP:11605"/>
        <dbReference type="ChEBI" id="CHEBI:15378"/>
        <dbReference type="ChEBI" id="CHEBI:30013"/>
        <dbReference type="ChEBI" id="CHEBI:30616"/>
        <dbReference type="ChEBI" id="CHEBI:61977"/>
        <dbReference type="ChEBI" id="CHEBI:456216"/>
        <dbReference type="EC" id="2.7.11.1"/>
    </reaction>
</comment>
<comment type="subcellular location">
    <subcellularLocation>
        <location evidence="1">Cell membrane</location>
    </subcellularLocation>
    <subcellularLocation>
        <location evidence="2">Membrane</location>
        <topology evidence="2">Single-pass type I membrane protein</topology>
    </subcellularLocation>
</comment>
<evidence type="ECO:0000313" key="23">
    <source>
        <dbReference type="EMBL" id="KAL0005313.1"/>
    </source>
</evidence>
<dbReference type="Gene3D" id="3.30.200.20">
    <property type="entry name" value="Phosphorylase Kinase, domain 1"/>
    <property type="match status" value="1"/>
</dbReference>
<feature type="domain" description="Protein kinase" evidence="22">
    <location>
        <begin position="288"/>
        <end position="455"/>
    </location>
</feature>
<dbReference type="PROSITE" id="PS00307">
    <property type="entry name" value="LECTIN_LEGUME_BETA"/>
    <property type="match status" value="1"/>
</dbReference>